<dbReference type="InterPro" id="IPR007345">
    <property type="entry name" value="Polysacch_pyruvyl_Trfase"/>
</dbReference>
<gene>
    <name evidence="2" type="ORF">FUA48_07665</name>
</gene>
<protein>
    <submittedName>
        <fullName evidence="2">Polysaccharide pyruvyl transferase family protein</fullName>
    </submittedName>
</protein>
<accession>A0A5B9FQ91</accession>
<name>A0A5B9FQ91_9FLAO</name>
<dbReference type="PANTHER" id="PTHR36836">
    <property type="entry name" value="COLANIC ACID BIOSYNTHESIS PROTEIN WCAK"/>
    <property type="match status" value="1"/>
</dbReference>
<keyword evidence="2" id="KW-0808">Transferase</keyword>
<proteinExistence type="predicted"/>
<dbReference type="AlphaFoldDB" id="A0A5B9FQ91"/>
<feature type="domain" description="Polysaccharide pyruvyl transferase" evidence="1">
    <location>
        <begin position="16"/>
        <end position="301"/>
    </location>
</feature>
<organism evidence="2 3">
    <name type="scientific">Flavobacterium alkalisoli</name>
    <dbReference type="NCBI Taxonomy" id="2602769"/>
    <lineage>
        <taxon>Bacteria</taxon>
        <taxon>Pseudomonadati</taxon>
        <taxon>Bacteroidota</taxon>
        <taxon>Flavobacteriia</taxon>
        <taxon>Flavobacteriales</taxon>
        <taxon>Flavobacteriaceae</taxon>
        <taxon>Flavobacterium</taxon>
    </lineage>
</organism>
<dbReference type="Pfam" id="PF04230">
    <property type="entry name" value="PS_pyruv_trans"/>
    <property type="match status" value="1"/>
</dbReference>
<evidence type="ECO:0000313" key="2">
    <source>
        <dbReference type="EMBL" id="QEE49463.1"/>
    </source>
</evidence>
<dbReference type="PANTHER" id="PTHR36836:SF1">
    <property type="entry name" value="COLANIC ACID BIOSYNTHESIS PROTEIN WCAK"/>
    <property type="match status" value="1"/>
</dbReference>
<dbReference type="KEGG" id="fak:FUA48_07665"/>
<dbReference type="EMBL" id="CP042831">
    <property type="protein sequence ID" value="QEE49463.1"/>
    <property type="molecule type" value="Genomic_DNA"/>
</dbReference>
<evidence type="ECO:0000259" key="1">
    <source>
        <dbReference type="Pfam" id="PF04230"/>
    </source>
</evidence>
<sequence>MDIIKIAMFSYADINNYGDILFSHVFKHEIEKRIANVNIDFYTPSEIELEGFYYRSYHKSKVKEKYDALILAGGEVVHLFEERTWKPIYEKNNQKVLSENAYDVVWDWIDKDSSFKAWLSVGVRPFGDKWDDDKINQSISDLDYISVRGILSKKILEHGDYEEFNDKIKITPDLGWIFPDYLTIRNEVGQHYKKWAFGSKYIIFQVHNITDIEAKNISDALLKFKEETGFEVLLLPVIHLWKDEKYLELILEASGGEFKLLPNNLSVLEMLDLIVHSEVVLCSSLHVAITALAKGIPAAIFNKWQGTKLQDLYGLQFRSEYLFSDSSDTYSVLSRLLKEKQTSKSLHIYADFMKAKLYETFDEISDKIIKNKS</sequence>
<reference evidence="2 3" key="1">
    <citation type="submission" date="2019-08" db="EMBL/GenBank/DDBJ databases">
        <title>Flavobacterium alkalisoli sp. nov., isolated from rhizosphere soil of Suaeda salsa.</title>
        <authorList>
            <person name="Sun J.-Q."/>
            <person name="Xu L."/>
        </authorList>
    </citation>
    <scope>NUCLEOTIDE SEQUENCE [LARGE SCALE GENOMIC DNA]</scope>
    <source>
        <strain evidence="2 3">XS-5</strain>
    </source>
</reference>
<keyword evidence="3" id="KW-1185">Reference proteome</keyword>
<dbReference type="GO" id="GO:0016740">
    <property type="term" value="F:transferase activity"/>
    <property type="evidence" value="ECO:0007669"/>
    <property type="project" value="UniProtKB-KW"/>
</dbReference>
<dbReference type="RefSeq" id="WP_147582976.1">
    <property type="nucleotide sequence ID" value="NZ_CP042831.1"/>
</dbReference>
<dbReference type="Proteomes" id="UP000321222">
    <property type="component" value="Chromosome"/>
</dbReference>
<dbReference type="OrthoDB" id="1425928at2"/>
<evidence type="ECO:0000313" key="3">
    <source>
        <dbReference type="Proteomes" id="UP000321222"/>
    </source>
</evidence>